<keyword evidence="7 16" id="KW-0820">tRNA-binding</keyword>
<evidence type="ECO:0000256" key="8">
    <source>
        <dbReference type="ARBA" id="ARBA00022598"/>
    </source>
</evidence>
<evidence type="ECO:0000259" key="17">
    <source>
        <dbReference type="PROSITE" id="PS50886"/>
    </source>
</evidence>
<comment type="function">
    <text evidence="1">Is required not only for elongation of protein synthesis but also for the initiation of all mRNA translation through initiator tRNA(fMet) aminoacylation.</text>
</comment>
<keyword evidence="10" id="KW-0067">ATP-binding</keyword>
<dbReference type="Pfam" id="PF01588">
    <property type="entry name" value="tRNA_bind"/>
    <property type="match status" value="1"/>
</dbReference>
<comment type="subunit">
    <text evidence="3">Homodimer.</text>
</comment>
<dbReference type="Gene3D" id="2.40.50.140">
    <property type="entry name" value="Nucleic acid-binding proteins"/>
    <property type="match status" value="1"/>
</dbReference>
<keyword evidence="13" id="KW-0030">Aminoacyl-tRNA synthetase</keyword>
<evidence type="ECO:0000256" key="12">
    <source>
        <dbReference type="ARBA" id="ARBA00022917"/>
    </source>
</evidence>
<dbReference type="EC" id="6.1.1.10" evidence="4"/>
<evidence type="ECO:0000256" key="1">
    <source>
        <dbReference type="ARBA" id="ARBA00003314"/>
    </source>
</evidence>
<dbReference type="PANTHER" id="PTHR11586:SF37">
    <property type="entry name" value="TRNA-BINDING DOMAIN-CONTAINING PROTEIN"/>
    <property type="match status" value="1"/>
</dbReference>
<dbReference type="PROSITE" id="PS50886">
    <property type="entry name" value="TRBD"/>
    <property type="match status" value="1"/>
</dbReference>
<evidence type="ECO:0000256" key="4">
    <source>
        <dbReference type="ARBA" id="ARBA00012838"/>
    </source>
</evidence>
<evidence type="ECO:0000256" key="2">
    <source>
        <dbReference type="ARBA" id="ARBA00004496"/>
    </source>
</evidence>
<evidence type="ECO:0000256" key="14">
    <source>
        <dbReference type="ARBA" id="ARBA00030904"/>
    </source>
</evidence>
<evidence type="ECO:0000256" key="13">
    <source>
        <dbReference type="ARBA" id="ARBA00023146"/>
    </source>
</evidence>
<dbReference type="InterPro" id="IPR002547">
    <property type="entry name" value="tRNA-bd_dom"/>
</dbReference>
<dbReference type="GO" id="GO:0005524">
    <property type="term" value="F:ATP binding"/>
    <property type="evidence" value="ECO:0007669"/>
    <property type="project" value="UniProtKB-KW"/>
</dbReference>
<dbReference type="PANTHER" id="PTHR11586">
    <property type="entry name" value="TRNA-AMINOACYLATION COFACTOR ARC1 FAMILY MEMBER"/>
    <property type="match status" value="1"/>
</dbReference>
<name>A0A2M7S8P2_9BACT</name>
<comment type="caution">
    <text evidence="18">The sequence shown here is derived from an EMBL/GenBank/DDBJ whole genome shotgun (WGS) entry which is preliminary data.</text>
</comment>
<evidence type="ECO:0000256" key="6">
    <source>
        <dbReference type="ARBA" id="ARBA00022490"/>
    </source>
</evidence>
<evidence type="ECO:0000256" key="7">
    <source>
        <dbReference type="ARBA" id="ARBA00022555"/>
    </source>
</evidence>
<dbReference type="GO" id="GO:0006431">
    <property type="term" value="P:methionyl-tRNA aminoacylation"/>
    <property type="evidence" value="ECO:0007669"/>
    <property type="project" value="InterPro"/>
</dbReference>
<evidence type="ECO:0000256" key="15">
    <source>
        <dbReference type="ARBA" id="ARBA00047364"/>
    </source>
</evidence>
<evidence type="ECO:0000256" key="10">
    <source>
        <dbReference type="ARBA" id="ARBA00022840"/>
    </source>
</evidence>
<accession>A0A2M7S8P2</accession>
<dbReference type="InterPro" id="IPR051270">
    <property type="entry name" value="Tyrosine-tRNA_ligase_regulator"/>
</dbReference>
<keyword evidence="11 16" id="KW-0694">RNA-binding</keyword>
<dbReference type="GO" id="GO:0005737">
    <property type="term" value="C:cytoplasm"/>
    <property type="evidence" value="ECO:0007669"/>
    <property type="project" value="UniProtKB-SubCell"/>
</dbReference>
<dbReference type="SUPFAM" id="SSF50249">
    <property type="entry name" value="Nucleic acid-binding proteins"/>
    <property type="match status" value="1"/>
</dbReference>
<dbReference type="GO" id="GO:0000049">
    <property type="term" value="F:tRNA binding"/>
    <property type="evidence" value="ECO:0007669"/>
    <property type="project" value="UniProtKB-UniRule"/>
</dbReference>
<evidence type="ECO:0000256" key="5">
    <source>
        <dbReference type="ARBA" id="ARBA00018753"/>
    </source>
</evidence>
<protein>
    <recommendedName>
        <fullName evidence="5">Methionine--tRNA ligase</fullName>
        <ecNumber evidence="4">6.1.1.10</ecNumber>
    </recommendedName>
    <alternativeName>
        <fullName evidence="14">Methionyl-tRNA synthetase</fullName>
    </alternativeName>
</protein>
<evidence type="ECO:0000256" key="9">
    <source>
        <dbReference type="ARBA" id="ARBA00022741"/>
    </source>
</evidence>
<dbReference type="CDD" id="cd02800">
    <property type="entry name" value="tRNA_bind_EcMetRS_like"/>
    <property type="match status" value="1"/>
</dbReference>
<dbReference type="AlphaFoldDB" id="A0A2M7S8P2"/>
<dbReference type="InterPro" id="IPR004495">
    <property type="entry name" value="Met-tRNA-synth_bsu_C"/>
</dbReference>
<keyword evidence="6" id="KW-0963">Cytoplasm</keyword>
<evidence type="ECO:0000256" key="16">
    <source>
        <dbReference type="PROSITE-ProRule" id="PRU00209"/>
    </source>
</evidence>
<dbReference type="GO" id="GO:0004825">
    <property type="term" value="F:methionine-tRNA ligase activity"/>
    <property type="evidence" value="ECO:0007669"/>
    <property type="project" value="UniProtKB-EC"/>
</dbReference>
<keyword evidence="9" id="KW-0547">Nucleotide-binding</keyword>
<proteinExistence type="predicted"/>
<feature type="domain" description="TRNA-binding" evidence="17">
    <location>
        <begin position="8"/>
        <end position="108"/>
    </location>
</feature>
<dbReference type="InterPro" id="IPR012340">
    <property type="entry name" value="NA-bd_OB-fold"/>
</dbReference>
<dbReference type="Proteomes" id="UP000229307">
    <property type="component" value="Unassembled WGS sequence"/>
</dbReference>
<comment type="catalytic activity">
    <reaction evidence="15">
        <text>tRNA(Met) + L-methionine + ATP = L-methionyl-tRNA(Met) + AMP + diphosphate</text>
        <dbReference type="Rhea" id="RHEA:13481"/>
        <dbReference type="Rhea" id="RHEA-COMP:9667"/>
        <dbReference type="Rhea" id="RHEA-COMP:9698"/>
        <dbReference type="ChEBI" id="CHEBI:30616"/>
        <dbReference type="ChEBI" id="CHEBI:33019"/>
        <dbReference type="ChEBI" id="CHEBI:57844"/>
        <dbReference type="ChEBI" id="CHEBI:78442"/>
        <dbReference type="ChEBI" id="CHEBI:78530"/>
        <dbReference type="ChEBI" id="CHEBI:456215"/>
        <dbReference type="EC" id="6.1.1.10"/>
    </reaction>
</comment>
<keyword evidence="8" id="KW-0436">Ligase</keyword>
<dbReference type="FunFam" id="2.40.50.140:FF:000042">
    <property type="entry name" value="Methionine--tRNA ligase"/>
    <property type="match status" value="1"/>
</dbReference>
<evidence type="ECO:0000256" key="11">
    <source>
        <dbReference type="ARBA" id="ARBA00022884"/>
    </source>
</evidence>
<evidence type="ECO:0000313" key="19">
    <source>
        <dbReference type="Proteomes" id="UP000229307"/>
    </source>
</evidence>
<keyword evidence="12" id="KW-0648">Protein biosynthesis</keyword>
<gene>
    <name evidence="18" type="ORF">COY52_08800</name>
</gene>
<reference evidence="19" key="1">
    <citation type="submission" date="2017-09" db="EMBL/GenBank/DDBJ databases">
        <title>Depth-based differentiation of microbial function through sediment-hosted aquifers and enrichment of novel symbionts in the deep terrestrial subsurface.</title>
        <authorList>
            <person name="Probst A.J."/>
            <person name="Ladd B."/>
            <person name="Jarett J.K."/>
            <person name="Geller-Mcgrath D.E."/>
            <person name="Sieber C.M.K."/>
            <person name="Emerson J.B."/>
            <person name="Anantharaman K."/>
            <person name="Thomas B.C."/>
            <person name="Malmstrom R."/>
            <person name="Stieglmeier M."/>
            <person name="Klingl A."/>
            <person name="Woyke T."/>
            <person name="Ryan C.M."/>
            <person name="Banfield J.F."/>
        </authorList>
    </citation>
    <scope>NUCLEOTIDE SEQUENCE [LARGE SCALE GENOMIC DNA]</scope>
</reference>
<dbReference type="EMBL" id="PFMR01000231">
    <property type="protein sequence ID" value="PIZ15818.1"/>
    <property type="molecule type" value="Genomic_DNA"/>
</dbReference>
<comment type="subcellular location">
    <subcellularLocation>
        <location evidence="2">Cytoplasm</location>
    </subcellularLocation>
</comment>
<evidence type="ECO:0000313" key="18">
    <source>
        <dbReference type="EMBL" id="PIZ15818.1"/>
    </source>
</evidence>
<evidence type="ECO:0000256" key="3">
    <source>
        <dbReference type="ARBA" id="ARBA00011738"/>
    </source>
</evidence>
<organism evidence="18 19">
    <name type="scientific">Candidatus Desantisbacteria bacterium CG_4_10_14_0_8_um_filter_48_22</name>
    <dbReference type="NCBI Taxonomy" id="1974543"/>
    <lineage>
        <taxon>Bacteria</taxon>
        <taxon>Candidatus Desantisiibacteriota</taxon>
    </lineage>
</organism>
<sequence length="108" mass="12035">MDNISFEEFKKMDLRCARILEVQDHPNADKLYVIKIDLGAETRQLVAGIKPWYNKEELVGRDIVVITNLEPRVIRGMESKGMLLAAQDEAGVCILVPEKPAKPGSAVS</sequence>